<keyword evidence="4" id="KW-0391">Immunity</keyword>
<evidence type="ECO:0000256" key="12">
    <source>
        <dbReference type="SAM" id="SignalP"/>
    </source>
</evidence>
<keyword evidence="6 11" id="KW-0472">Membrane</keyword>
<feature type="compositionally biased region" description="Basic and acidic residues" evidence="10">
    <location>
        <begin position="297"/>
        <end position="311"/>
    </location>
</feature>
<accession>A0A8C8SZL5</accession>
<evidence type="ECO:0000256" key="8">
    <source>
        <dbReference type="ARBA" id="ARBA00023170"/>
    </source>
</evidence>
<dbReference type="GO" id="GO:0014063">
    <property type="term" value="P:negative regulation of serotonin secretion"/>
    <property type="evidence" value="ECO:0007669"/>
    <property type="project" value="Ensembl"/>
</dbReference>
<keyword evidence="2 11" id="KW-0812">Transmembrane</keyword>
<evidence type="ECO:0000256" key="10">
    <source>
        <dbReference type="SAM" id="MobiDB-lite"/>
    </source>
</evidence>
<dbReference type="InterPro" id="IPR007110">
    <property type="entry name" value="Ig-like_dom"/>
</dbReference>
<evidence type="ECO:0000256" key="3">
    <source>
        <dbReference type="ARBA" id="ARBA00022729"/>
    </source>
</evidence>
<evidence type="ECO:0000256" key="5">
    <source>
        <dbReference type="ARBA" id="ARBA00022989"/>
    </source>
</evidence>
<dbReference type="Pfam" id="PF15330">
    <property type="entry name" value="SIT"/>
    <property type="match status" value="1"/>
</dbReference>
<dbReference type="PROSITE" id="PS50835">
    <property type="entry name" value="IG_LIKE"/>
    <property type="match status" value="1"/>
</dbReference>
<dbReference type="GO" id="GO:0004888">
    <property type="term" value="F:transmembrane signaling receptor activity"/>
    <property type="evidence" value="ECO:0007669"/>
    <property type="project" value="TreeGrafter"/>
</dbReference>
<feature type="compositionally biased region" description="Polar residues" evidence="10">
    <location>
        <begin position="281"/>
        <end position="294"/>
    </location>
</feature>
<evidence type="ECO:0000256" key="7">
    <source>
        <dbReference type="ARBA" id="ARBA00023157"/>
    </source>
</evidence>
<feature type="region of interest" description="Disordered" evidence="10">
    <location>
        <begin position="276"/>
        <end position="311"/>
    </location>
</feature>
<evidence type="ECO:0000313" key="15">
    <source>
        <dbReference type="Proteomes" id="UP000694547"/>
    </source>
</evidence>
<keyword evidence="8" id="KW-0675">Receptor</keyword>
<comment type="subcellular location">
    <subcellularLocation>
        <location evidence="1">Cell membrane</location>
        <topology evidence="1">Single-pass type I membrane protein</topology>
    </subcellularLocation>
</comment>
<dbReference type="InterPro" id="IPR036179">
    <property type="entry name" value="Ig-like_dom_sf"/>
</dbReference>
<keyword evidence="3 12" id="KW-0732">Signal</keyword>
<dbReference type="PANTHER" id="PTHR11860:SF116">
    <property type="entry name" value="CMRF35-LIKE MOLECULE 8"/>
    <property type="match status" value="1"/>
</dbReference>
<keyword evidence="9" id="KW-0393">Immunoglobulin domain</keyword>
<evidence type="ECO:0000256" key="9">
    <source>
        <dbReference type="ARBA" id="ARBA00023319"/>
    </source>
</evidence>
<feature type="region of interest" description="Disordered" evidence="10">
    <location>
        <begin position="139"/>
        <end position="168"/>
    </location>
</feature>
<feature type="domain" description="Ig-like" evidence="13">
    <location>
        <begin position="21"/>
        <end position="131"/>
    </location>
</feature>
<feature type="transmembrane region" description="Helical" evidence="11">
    <location>
        <begin position="178"/>
        <end position="200"/>
    </location>
</feature>
<evidence type="ECO:0000259" key="13">
    <source>
        <dbReference type="PROSITE" id="PS50835"/>
    </source>
</evidence>
<protein>
    <submittedName>
        <fullName evidence="14">CD300A molecule</fullName>
    </submittedName>
</protein>
<feature type="chain" id="PRO_5034450597" evidence="12">
    <location>
        <begin position="26"/>
        <end position="311"/>
    </location>
</feature>
<dbReference type="InterPro" id="IPR003599">
    <property type="entry name" value="Ig_sub"/>
</dbReference>
<dbReference type="GeneTree" id="ENSGT00940000163981"/>
<evidence type="ECO:0000256" key="6">
    <source>
        <dbReference type="ARBA" id="ARBA00023136"/>
    </source>
</evidence>
<proteinExistence type="predicted"/>
<dbReference type="Proteomes" id="UP000694547">
    <property type="component" value="Chromosome 8"/>
</dbReference>
<dbReference type="GO" id="GO:0002552">
    <property type="term" value="P:serotonin secretion by mast cell"/>
    <property type="evidence" value="ECO:0007669"/>
    <property type="project" value="Ensembl"/>
</dbReference>
<keyword evidence="5 11" id="KW-1133">Transmembrane helix</keyword>
<dbReference type="SMART" id="SM00409">
    <property type="entry name" value="IG"/>
    <property type="match status" value="1"/>
</dbReference>
<dbReference type="FunFam" id="2.60.40.10:FF:000370">
    <property type="entry name" value="CMRF35-like molecule 1"/>
    <property type="match status" value="1"/>
</dbReference>
<dbReference type="GO" id="GO:0019902">
    <property type="term" value="F:phosphatase binding"/>
    <property type="evidence" value="ECO:0007669"/>
    <property type="project" value="Ensembl"/>
</dbReference>
<reference evidence="14" key="2">
    <citation type="submission" date="2025-08" db="UniProtKB">
        <authorList>
            <consortium name="Ensembl"/>
        </authorList>
    </citation>
    <scope>IDENTIFICATION</scope>
</reference>
<feature type="signal peptide" evidence="12">
    <location>
        <begin position="1"/>
        <end position="25"/>
    </location>
</feature>
<dbReference type="GO" id="GO:0006898">
    <property type="term" value="P:receptor-mediated endocytosis"/>
    <property type="evidence" value="ECO:0007669"/>
    <property type="project" value="Ensembl"/>
</dbReference>
<reference evidence="14" key="3">
    <citation type="submission" date="2025-09" db="UniProtKB">
        <authorList>
            <consortium name="Ensembl"/>
        </authorList>
    </citation>
    <scope>IDENTIFICATION</scope>
</reference>
<dbReference type="AlphaFoldDB" id="A0A8C8SZL5"/>
<evidence type="ECO:0000256" key="2">
    <source>
        <dbReference type="ARBA" id="ARBA00022692"/>
    </source>
</evidence>
<dbReference type="CDD" id="cd05716">
    <property type="entry name" value="IgV_pIgR_like"/>
    <property type="match status" value="1"/>
</dbReference>
<dbReference type="InterPro" id="IPR013783">
    <property type="entry name" value="Ig-like_fold"/>
</dbReference>
<sequence>MTQLASALWRPTLLLLLFWLPDCVPLHGPSEVTGTVGESLSVRCQYEEKYKSNNKYWCRGSLLLSCKEIVRTRASKEAGNGRVSIRDHPANLTFTVTLENLTLEDAGTYKCAVDRRLFDDSLGIDDSFKVVVSVVPGKHSEPAPRTPTMPTSLTTKCSTQGSIMKGHDEDPESKGLSLWVLLIVLALLLFLLVGTSLLAWRMFRKHQIKADKHPELSQNLRQAAEESESQYVNLQLHTLPLREEPALPSQVEVEYSTVTFPQKELHYTSVVFDSQSQDSSANGTSPWSSQNQEAEYSEVRKPREGLAHSHL</sequence>
<name>A0A8C8SZL5_PERMB</name>
<dbReference type="GO" id="GO:0005886">
    <property type="term" value="C:plasma membrane"/>
    <property type="evidence" value="ECO:0007669"/>
    <property type="project" value="UniProtKB-SubCell"/>
</dbReference>
<organism evidence="14 15">
    <name type="scientific">Peromyscus maniculatus bairdii</name>
    <name type="common">Prairie deer mouse</name>
    <dbReference type="NCBI Taxonomy" id="230844"/>
    <lineage>
        <taxon>Eukaryota</taxon>
        <taxon>Metazoa</taxon>
        <taxon>Chordata</taxon>
        <taxon>Craniata</taxon>
        <taxon>Vertebrata</taxon>
        <taxon>Euteleostomi</taxon>
        <taxon>Mammalia</taxon>
        <taxon>Eutheria</taxon>
        <taxon>Euarchontoglires</taxon>
        <taxon>Glires</taxon>
        <taxon>Rodentia</taxon>
        <taxon>Myomorpha</taxon>
        <taxon>Muroidea</taxon>
        <taxon>Cricetidae</taxon>
        <taxon>Neotominae</taxon>
        <taxon>Peromyscus</taxon>
    </lineage>
</organism>
<evidence type="ECO:0000256" key="4">
    <source>
        <dbReference type="ARBA" id="ARBA00022859"/>
    </source>
</evidence>
<evidence type="ECO:0000256" key="11">
    <source>
        <dbReference type="SAM" id="Phobius"/>
    </source>
</evidence>
<dbReference type="InterPro" id="IPR050671">
    <property type="entry name" value="CD300_family_receptors"/>
</dbReference>
<evidence type="ECO:0000256" key="1">
    <source>
        <dbReference type="ARBA" id="ARBA00004251"/>
    </source>
</evidence>
<reference evidence="14 15" key="1">
    <citation type="submission" date="2018-10" db="EMBL/GenBank/DDBJ databases">
        <title>Improved assembly of the deer mouse Peromyscus maniculatus genome.</title>
        <authorList>
            <person name="Lassance J.-M."/>
            <person name="Hoekstra H.E."/>
        </authorList>
    </citation>
    <scope>NUCLEOTIDE SEQUENCE [LARGE SCALE GENOMIC DNA]</scope>
</reference>
<dbReference type="Pfam" id="PF07686">
    <property type="entry name" value="V-set"/>
    <property type="match status" value="1"/>
</dbReference>
<dbReference type="GO" id="GO:0043305">
    <property type="term" value="P:negative regulation of mast cell degranulation"/>
    <property type="evidence" value="ECO:0007669"/>
    <property type="project" value="Ensembl"/>
</dbReference>
<keyword evidence="7" id="KW-1015">Disulfide bond</keyword>
<dbReference type="Ensembl" id="ENSPEMT00000000176.2">
    <property type="protein sequence ID" value="ENSPEMP00000000175.2"/>
    <property type="gene ID" value="ENSPEMG00000000132.2"/>
</dbReference>
<dbReference type="SUPFAM" id="SSF48726">
    <property type="entry name" value="Immunoglobulin"/>
    <property type="match status" value="1"/>
</dbReference>
<keyword evidence="15" id="KW-1185">Reference proteome</keyword>
<dbReference type="InterPro" id="IPR013106">
    <property type="entry name" value="Ig_V-set"/>
</dbReference>
<feature type="compositionally biased region" description="Polar residues" evidence="10">
    <location>
        <begin position="148"/>
        <end position="162"/>
    </location>
</feature>
<evidence type="ECO:0000313" key="14">
    <source>
        <dbReference type="Ensembl" id="ENSPEMP00000000175.2"/>
    </source>
</evidence>
<dbReference type="PANTHER" id="PTHR11860">
    <property type="entry name" value="POLYMERIC-IMMUNOGLOBULIN RECEPTOR"/>
    <property type="match status" value="1"/>
</dbReference>
<dbReference type="Gene3D" id="2.60.40.10">
    <property type="entry name" value="Immunoglobulins"/>
    <property type="match status" value="1"/>
</dbReference>